<keyword evidence="2" id="KW-1185">Reference proteome</keyword>
<dbReference type="InterPro" id="IPR055690">
    <property type="entry name" value="DUF7266"/>
</dbReference>
<accession>A0A6A8G5X3</accession>
<proteinExistence type="predicted"/>
<comment type="caution">
    <text evidence="1">The sequence shown here is derived from an EMBL/GenBank/DDBJ whole genome shotgun (WGS) entry which is preliminary data.</text>
</comment>
<evidence type="ECO:0000313" key="1">
    <source>
        <dbReference type="EMBL" id="MRW96197.1"/>
    </source>
</evidence>
<dbReference type="EMBL" id="WKJQ01000001">
    <property type="protein sequence ID" value="MRW96197.1"/>
    <property type="molecule type" value="Genomic_DNA"/>
</dbReference>
<dbReference type="RefSeq" id="WP_151113900.1">
    <property type="nucleotide sequence ID" value="NZ_WKJQ01000001.1"/>
</dbReference>
<dbReference type="Pfam" id="PF23928">
    <property type="entry name" value="DUF7266"/>
    <property type="match status" value="1"/>
</dbReference>
<sequence>MVPVVGKALEAAIVVLFVGLLTTTLFGGVVPDHRDAVAHELSERALSTATDRVETTASVPESAIRGDRLAAVDVPRTIRGSTYRIEYVRNASFGSDPNTTTPALVLDHPRDAFDRQVPVTLPSSVTVSGSWDSGSDCQVRVVVVGSDETTLELQNGATLGTGGRDA</sequence>
<dbReference type="Proteomes" id="UP000443423">
    <property type="component" value="Unassembled WGS sequence"/>
</dbReference>
<organism evidence="1 2">
    <name type="scientific">Haloferax marinum</name>
    <dbReference type="NCBI Taxonomy" id="2666143"/>
    <lineage>
        <taxon>Archaea</taxon>
        <taxon>Methanobacteriati</taxon>
        <taxon>Methanobacteriota</taxon>
        <taxon>Stenosarchaea group</taxon>
        <taxon>Halobacteria</taxon>
        <taxon>Halobacteriales</taxon>
        <taxon>Haloferacaceae</taxon>
        <taxon>Haloferax</taxon>
    </lineage>
</organism>
<protein>
    <submittedName>
        <fullName evidence="1">Uncharacterized protein</fullName>
    </submittedName>
</protein>
<name>A0A6A8G5X3_9EURY</name>
<dbReference type="AlphaFoldDB" id="A0A6A8G5X3"/>
<evidence type="ECO:0000313" key="2">
    <source>
        <dbReference type="Proteomes" id="UP000443423"/>
    </source>
</evidence>
<gene>
    <name evidence="1" type="ORF">GJR99_06355</name>
</gene>
<reference evidence="1 2" key="1">
    <citation type="submission" date="2019-11" db="EMBL/GenBank/DDBJ databases">
        <title>Whole genome sequence of Haloferax sp. MBLA0078.</title>
        <authorList>
            <person name="Seo M.-J."/>
            <person name="Cho E.-S."/>
        </authorList>
    </citation>
    <scope>NUCLEOTIDE SEQUENCE [LARGE SCALE GENOMIC DNA]</scope>
    <source>
        <strain evidence="1 2">MBLA0078</strain>
    </source>
</reference>